<name>A0AB35BZ29_9GAMM</name>
<gene>
    <name evidence="1" type="ORF">J7561_04840</name>
</gene>
<dbReference type="Pfam" id="PF08282">
    <property type="entry name" value="Hydrolase_3"/>
    <property type="match status" value="1"/>
</dbReference>
<dbReference type="Gene3D" id="3.40.50.1000">
    <property type="entry name" value="HAD superfamily/HAD-like"/>
    <property type="match status" value="1"/>
</dbReference>
<dbReference type="PANTHER" id="PTHR10000:SF53">
    <property type="entry name" value="5-AMINO-6-(5-PHOSPHO-D-RIBITYLAMINO)URACIL PHOSPHATASE YBJI-RELATED"/>
    <property type="match status" value="1"/>
</dbReference>
<dbReference type="Proteomes" id="UP000680020">
    <property type="component" value="Unassembled WGS sequence"/>
</dbReference>
<reference evidence="1" key="1">
    <citation type="submission" date="2021-03" db="EMBL/GenBank/DDBJ databases">
        <title>Identification and antibiotic profiling of Wohlfahrtiimonas chitiniclastica, an underestimated human pathogen.</title>
        <authorList>
            <person name="Kopf A."/>
            <person name="Bunk B."/>
            <person name="Coldewey S."/>
            <person name="Gunzer F."/>
            <person name="Riedel T."/>
            <person name="Schroettner P."/>
        </authorList>
    </citation>
    <scope>NUCLEOTIDE SEQUENCE</scope>
    <source>
        <strain evidence="1">DSM 100917</strain>
    </source>
</reference>
<evidence type="ECO:0000313" key="2">
    <source>
        <dbReference type="Proteomes" id="UP000680020"/>
    </source>
</evidence>
<dbReference type="NCBIfam" id="TIGR01484">
    <property type="entry name" value="HAD-SF-IIB"/>
    <property type="match status" value="1"/>
</dbReference>
<dbReference type="Gene3D" id="3.30.1240.10">
    <property type="match status" value="1"/>
</dbReference>
<dbReference type="AlphaFoldDB" id="A0AB35BZ29"/>
<dbReference type="EMBL" id="JAGIBU010000003">
    <property type="protein sequence ID" value="MBS7824527.1"/>
    <property type="molecule type" value="Genomic_DNA"/>
</dbReference>
<dbReference type="GO" id="GO:0005829">
    <property type="term" value="C:cytosol"/>
    <property type="evidence" value="ECO:0007669"/>
    <property type="project" value="TreeGrafter"/>
</dbReference>
<protein>
    <submittedName>
        <fullName evidence="1">HAD family phosphatase</fullName>
    </submittedName>
</protein>
<sequence length="237" mass="26130">MQFVFDLDGTLCFKGMPLSSDIEAALKALNESHTLTIASARPIRDIYPVIPTWMRQLNLIGGNGALVKTGDVTTATYFDDFSPLAQLLEDYPIDYLADSDWDYAYTGAQDHHIFGKVDELKLARNHSSYHTLPSIIKLVMMTDHPKILDAIANLPVEAHIYHNEALIDISPAGITKYRGVQALGIDEFIAFGNDANDISLFEHSCESICVGTHPKASACATRTIDSAHVARTILEYC</sequence>
<dbReference type="InterPro" id="IPR006379">
    <property type="entry name" value="HAD-SF_hydro_IIB"/>
</dbReference>
<organism evidence="1 2">
    <name type="scientific">Wohlfahrtiimonas chitiniclastica</name>
    <dbReference type="NCBI Taxonomy" id="400946"/>
    <lineage>
        <taxon>Bacteria</taxon>
        <taxon>Pseudomonadati</taxon>
        <taxon>Pseudomonadota</taxon>
        <taxon>Gammaproteobacteria</taxon>
        <taxon>Cardiobacteriales</taxon>
        <taxon>Ignatzschineriaceae</taxon>
        <taxon>Wohlfahrtiimonas</taxon>
    </lineage>
</organism>
<dbReference type="InterPro" id="IPR036412">
    <property type="entry name" value="HAD-like_sf"/>
</dbReference>
<dbReference type="InterPro" id="IPR023214">
    <property type="entry name" value="HAD_sf"/>
</dbReference>
<dbReference type="GO" id="GO:0016791">
    <property type="term" value="F:phosphatase activity"/>
    <property type="evidence" value="ECO:0007669"/>
    <property type="project" value="TreeGrafter"/>
</dbReference>
<dbReference type="GO" id="GO:0000287">
    <property type="term" value="F:magnesium ion binding"/>
    <property type="evidence" value="ECO:0007669"/>
    <property type="project" value="UniProtKB-ARBA"/>
</dbReference>
<comment type="caution">
    <text evidence="1">The sequence shown here is derived from an EMBL/GenBank/DDBJ whole genome shotgun (WGS) entry which is preliminary data.</text>
</comment>
<dbReference type="PANTHER" id="PTHR10000">
    <property type="entry name" value="PHOSPHOSERINE PHOSPHATASE"/>
    <property type="match status" value="1"/>
</dbReference>
<dbReference type="SUPFAM" id="SSF56784">
    <property type="entry name" value="HAD-like"/>
    <property type="match status" value="1"/>
</dbReference>
<proteinExistence type="predicted"/>
<accession>A0AB35BZ29</accession>
<dbReference type="RefSeq" id="WP_213403761.1">
    <property type="nucleotide sequence ID" value="NZ_JAGIBT010000003.1"/>
</dbReference>
<evidence type="ECO:0000313" key="1">
    <source>
        <dbReference type="EMBL" id="MBS7824527.1"/>
    </source>
</evidence>